<keyword evidence="3 6" id="KW-1133">Transmembrane helix</keyword>
<feature type="region of interest" description="Disordered" evidence="5">
    <location>
        <begin position="430"/>
        <end position="528"/>
    </location>
</feature>
<proteinExistence type="predicted"/>
<evidence type="ECO:0000256" key="6">
    <source>
        <dbReference type="SAM" id="Phobius"/>
    </source>
</evidence>
<dbReference type="Proteomes" id="UP001596495">
    <property type="component" value="Unassembled WGS sequence"/>
</dbReference>
<organism evidence="7 8">
    <name type="scientific">Hydrogenophaga bisanensis</name>
    <dbReference type="NCBI Taxonomy" id="439611"/>
    <lineage>
        <taxon>Bacteria</taxon>
        <taxon>Pseudomonadati</taxon>
        <taxon>Pseudomonadota</taxon>
        <taxon>Betaproteobacteria</taxon>
        <taxon>Burkholderiales</taxon>
        <taxon>Comamonadaceae</taxon>
        <taxon>Hydrogenophaga</taxon>
    </lineage>
</organism>
<feature type="compositionally biased region" description="Low complexity" evidence="5">
    <location>
        <begin position="455"/>
        <end position="489"/>
    </location>
</feature>
<dbReference type="RefSeq" id="WP_382253056.1">
    <property type="nucleotide sequence ID" value="NZ_JBHTBX010000001.1"/>
</dbReference>
<feature type="transmembrane region" description="Helical" evidence="6">
    <location>
        <begin position="277"/>
        <end position="296"/>
    </location>
</feature>
<sequence>MAILTSALSALDSKYLAMLDDAVFMCNVREYLIDDVLIGVYRDDVAARLGTALMYLSTVIMTIWVAYQGFLIMAGSHRQPILSLGYKTGKMMLVLGLVSMLAAKSPAVAETALDVQALITSAIVGEDSDVYKVIDSNLMLAQIFNALVDGLVGGQQAGAEGKHLTTMAGLVGQSGPAMLVAVLAMMAEISITLAVMLSPLFIFFLLFQQTAAMFWTWAKFLVGTMVSLAVLALLSGVLLKMMLVYGASVVAAFYLNGAIGGLVSFDIGGSAMRMASLGALSTALLMLVPPLIMQFFNSGAAFAAGAMAGVMGGGAAMGAARGLVGPNGPMGLAAPDSAGTNRHAGGASGASADAPTNTYSLPPSVRQGADGFGGGAGMPAGSRGIASHSSRGLGEVQAREREMGLAQELRLNTSTGVYETSASRVALADPASGVGTGGRLPVHGSTGGSAGAGATGSAALPSSPPSQSASALTAPTLPSSSVGGSAAAHYGGGGAFVQGGSDMRQPVLLPQGPHTREARSRAGSAPSA</sequence>
<feature type="transmembrane region" description="Helical" evidence="6">
    <location>
        <begin position="302"/>
        <end position="324"/>
    </location>
</feature>
<evidence type="ECO:0000256" key="4">
    <source>
        <dbReference type="ARBA" id="ARBA00023136"/>
    </source>
</evidence>
<feature type="transmembrane region" description="Helical" evidence="6">
    <location>
        <begin position="177"/>
        <end position="207"/>
    </location>
</feature>
<dbReference type="EMBL" id="JBHTBX010000001">
    <property type="protein sequence ID" value="MFC7432996.1"/>
    <property type="molecule type" value="Genomic_DNA"/>
</dbReference>
<evidence type="ECO:0000256" key="1">
    <source>
        <dbReference type="ARBA" id="ARBA00004141"/>
    </source>
</evidence>
<name>A0ABW2R556_9BURK</name>
<feature type="transmembrane region" description="Helical" evidence="6">
    <location>
        <begin position="52"/>
        <end position="72"/>
    </location>
</feature>
<keyword evidence="4 6" id="KW-0472">Membrane</keyword>
<gene>
    <name evidence="7" type="ORF">ACFQNJ_00530</name>
</gene>
<evidence type="ECO:0000313" key="8">
    <source>
        <dbReference type="Proteomes" id="UP001596495"/>
    </source>
</evidence>
<feature type="compositionally biased region" description="Gly residues" evidence="5">
    <location>
        <begin position="445"/>
        <end position="454"/>
    </location>
</feature>
<protein>
    <submittedName>
        <fullName evidence="7">Type IV secretion system protein</fullName>
    </submittedName>
</protein>
<accession>A0ABW2R556</accession>
<evidence type="ECO:0000256" key="3">
    <source>
        <dbReference type="ARBA" id="ARBA00022989"/>
    </source>
</evidence>
<feature type="transmembrane region" description="Helical" evidence="6">
    <location>
        <begin position="243"/>
        <end position="265"/>
    </location>
</feature>
<keyword evidence="2 6" id="KW-0812">Transmembrane</keyword>
<evidence type="ECO:0000256" key="2">
    <source>
        <dbReference type="ARBA" id="ARBA00022692"/>
    </source>
</evidence>
<evidence type="ECO:0000256" key="5">
    <source>
        <dbReference type="SAM" id="MobiDB-lite"/>
    </source>
</evidence>
<reference evidence="8" key="1">
    <citation type="journal article" date="2019" name="Int. J. Syst. Evol. Microbiol.">
        <title>The Global Catalogue of Microorganisms (GCM) 10K type strain sequencing project: providing services to taxonomists for standard genome sequencing and annotation.</title>
        <authorList>
            <consortium name="The Broad Institute Genomics Platform"/>
            <consortium name="The Broad Institute Genome Sequencing Center for Infectious Disease"/>
            <person name="Wu L."/>
            <person name="Ma J."/>
        </authorList>
    </citation>
    <scope>NUCLEOTIDE SEQUENCE [LARGE SCALE GENOMIC DNA]</scope>
    <source>
        <strain evidence="8">CCUG 54518</strain>
    </source>
</reference>
<feature type="transmembrane region" description="Helical" evidence="6">
    <location>
        <begin position="214"/>
        <end position="237"/>
    </location>
</feature>
<comment type="subcellular location">
    <subcellularLocation>
        <location evidence="1">Membrane</location>
        <topology evidence="1">Multi-pass membrane protein</topology>
    </subcellularLocation>
</comment>
<dbReference type="InterPro" id="IPR007688">
    <property type="entry name" value="Conjugal_tfr_TrbL/VirB6"/>
</dbReference>
<keyword evidence="8" id="KW-1185">Reference proteome</keyword>
<evidence type="ECO:0000313" key="7">
    <source>
        <dbReference type="EMBL" id="MFC7432996.1"/>
    </source>
</evidence>
<feature type="region of interest" description="Disordered" evidence="5">
    <location>
        <begin position="333"/>
        <end position="398"/>
    </location>
</feature>
<comment type="caution">
    <text evidence="7">The sequence shown here is derived from an EMBL/GenBank/DDBJ whole genome shotgun (WGS) entry which is preliminary data.</text>
</comment>
<feature type="transmembrane region" description="Helical" evidence="6">
    <location>
        <begin position="84"/>
        <end position="103"/>
    </location>
</feature>
<dbReference type="Pfam" id="PF04610">
    <property type="entry name" value="TrbL"/>
    <property type="match status" value="1"/>
</dbReference>